<dbReference type="KEGG" id="scu:SCE1572_47210"/>
<evidence type="ECO:0000313" key="1">
    <source>
        <dbReference type="EMBL" id="AGP41422.1"/>
    </source>
</evidence>
<organism evidence="1 2">
    <name type="scientific">Sorangium cellulosum So0157-2</name>
    <dbReference type="NCBI Taxonomy" id="1254432"/>
    <lineage>
        <taxon>Bacteria</taxon>
        <taxon>Pseudomonadati</taxon>
        <taxon>Myxococcota</taxon>
        <taxon>Polyangia</taxon>
        <taxon>Polyangiales</taxon>
        <taxon>Polyangiaceae</taxon>
        <taxon>Sorangium</taxon>
    </lineage>
</organism>
<sequence length="31" mass="3336">MSRHATSVSGTPFSESSVVTICCVVCCWTTR</sequence>
<name>S4Y7M7_SORCE</name>
<accession>S4Y7M7</accession>
<gene>
    <name evidence="1" type="ORF">SCE1572_47210</name>
</gene>
<proteinExistence type="predicted"/>
<reference evidence="1 2" key="1">
    <citation type="journal article" date="2013" name="Sci. Rep.">
        <title>Extraordinary expansion of a Sorangium cellulosum genome from an alkaline milieu.</title>
        <authorList>
            <person name="Han K."/>
            <person name="Li Z.F."/>
            <person name="Peng R."/>
            <person name="Zhu L.P."/>
            <person name="Zhou T."/>
            <person name="Wang L.G."/>
            <person name="Li S.G."/>
            <person name="Zhang X.B."/>
            <person name="Hu W."/>
            <person name="Wu Z.H."/>
            <person name="Qin N."/>
            <person name="Li Y.Z."/>
        </authorList>
    </citation>
    <scope>NUCLEOTIDE SEQUENCE [LARGE SCALE GENOMIC DNA]</scope>
    <source>
        <strain evidence="1 2">So0157-2</strain>
    </source>
</reference>
<dbReference type="AlphaFoldDB" id="S4Y7M7"/>
<dbReference type="HOGENOM" id="CLU_3398516_0_0_7"/>
<dbReference type="Proteomes" id="UP000014803">
    <property type="component" value="Chromosome"/>
</dbReference>
<dbReference type="EMBL" id="CP003969">
    <property type="protein sequence ID" value="AGP41422.1"/>
    <property type="molecule type" value="Genomic_DNA"/>
</dbReference>
<evidence type="ECO:0000313" key="2">
    <source>
        <dbReference type="Proteomes" id="UP000014803"/>
    </source>
</evidence>
<dbReference type="STRING" id="1254432.SCE1572_47210"/>
<protein>
    <submittedName>
        <fullName evidence="1">Uncharacterized protein</fullName>
    </submittedName>
</protein>